<accession>A0ABN3KBW2</accession>
<gene>
    <name evidence="2" type="ORF">GCM10010405_43890</name>
</gene>
<protein>
    <submittedName>
        <fullName evidence="2">VOC family protein</fullName>
    </submittedName>
</protein>
<dbReference type="Gene3D" id="3.30.720.110">
    <property type="match status" value="1"/>
</dbReference>
<sequence length="161" mass="17281">MSIRRPWSSWDVAAYRPTMSGMSLDASPSSVWPVLHYDDTRAALRFLVDVLGFTQVVAAPDEHGGIGHAELRRPGGGALVFGSTRHTDSVHGRMRAGTSAVYVVSDDVDAVHRRVVDAGGEVLEPPHETRFGSGAAAYVCTVRDPEGNVWTFGTYRGPSSA</sequence>
<evidence type="ECO:0000313" key="2">
    <source>
        <dbReference type="EMBL" id="GAA2455104.1"/>
    </source>
</evidence>
<reference evidence="2 3" key="1">
    <citation type="journal article" date="2019" name="Int. J. Syst. Evol. Microbiol.">
        <title>The Global Catalogue of Microorganisms (GCM) 10K type strain sequencing project: providing services to taxonomists for standard genome sequencing and annotation.</title>
        <authorList>
            <consortium name="The Broad Institute Genomics Platform"/>
            <consortium name="The Broad Institute Genome Sequencing Center for Infectious Disease"/>
            <person name="Wu L."/>
            <person name="Ma J."/>
        </authorList>
    </citation>
    <scope>NUCLEOTIDE SEQUENCE [LARGE SCALE GENOMIC DNA]</scope>
    <source>
        <strain evidence="2 3">JCM 6305</strain>
    </source>
</reference>
<comment type="caution">
    <text evidence="2">The sequence shown here is derived from an EMBL/GenBank/DDBJ whole genome shotgun (WGS) entry which is preliminary data.</text>
</comment>
<dbReference type="PANTHER" id="PTHR34109">
    <property type="entry name" value="BNAUNNG04460D PROTEIN-RELATED"/>
    <property type="match status" value="1"/>
</dbReference>
<dbReference type="PROSITE" id="PS51819">
    <property type="entry name" value="VOC"/>
    <property type="match status" value="1"/>
</dbReference>
<dbReference type="SUPFAM" id="SSF54593">
    <property type="entry name" value="Glyoxalase/Bleomycin resistance protein/Dihydroxybiphenyl dioxygenase"/>
    <property type="match status" value="1"/>
</dbReference>
<dbReference type="Gene3D" id="3.30.720.120">
    <property type="match status" value="1"/>
</dbReference>
<dbReference type="Proteomes" id="UP001501638">
    <property type="component" value="Unassembled WGS sequence"/>
</dbReference>
<dbReference type="Pfam" id="PF00903">
    <property type="entry name" value="Glyoxalase"/>
    <property type="match status" value="1"/>
</dbReference>
<dbReference type="PANTHER" id="PTHR34109:SF1">
    <property type="entry name" value="VOC DOMAIN-CONTAINING PROTEIN"/>
    <property type="match status" value="1"/>
</dbReference>
<evidence type="ECO:0000313" key="3">
    <source>
        <dbReference type="Proteomes" id="UP001501638"/>
    </source>
</evidence>
<dbReference type="InterPro" id="IPR004360">
    <property type="entry name" value="Glyas_Fos-R_dOase_dom"/>
</dbReference>
<keyword evidence="3" id="KW-1185">Reference proteome</keyword>
<evidence type="ECO:0000259" key="1">
    <source>
        <dbReference type="PROSITE" id="PS51819"/>
    </source>
</evidence>
<name>A0ABN3KBW2_9ACTN</name>
<feature type="domain" description="VOC" evidence="1">
    <location>
        <begin position="29"/>
        <end position="155"/>
    </location>
</feature>
<proteinExistence type="predicted"/>
<dbReference type="InterPro" id="IPR029068">
    <property type="entry name" value="Glyas_Bleomycin-R_OHBP_Dase"/>
</dbReference>
<dbReference type="InterPro" id="IPR037523">
    <property type="entry name" value="VOC_core"/>
</dbReference>
<dbReference type="EMBL" id="BAAASZ010000030">
    <property type="protein sequence ID" value="GAA2455104.1"/>
    <property type="molecule type" value="Genomic_DNA"/>
</dbReference>
<organism evidence="2 3">
    <name type="scientific">Streptomyces macrosporus</name>
    <dbReference type="NCBI Taxonomy" id="44032"/>
    <lineage>
        <taxon>Bacteria</taxon>
        <taxon>Bacillati</taxon>
        <taxon>Actinomycetota</taxon>
        <taxon>Actinomycetes</taxon>
        <taxon>Kitasatosporales</taxon>
        <taxon>Streptomycetaceae</taxon>
        <taxon>Streptomyces</taxon>
    </lineage>
</organism>